<proteinExistence type="predicted"/>
<evidence type="ECO:0000313" key="2">
    <source>
        <dbReference type="Proteomes" id="UP000027059"/>
    </source>
</evidence>
<reference evidence="2" key="1">
    <citation type="submission" date="2014-02" db="EMBL/GenBank/DDBJ databases">
        <title>Complete genome sequence and comparative genomic analysis of the nitrogen-fixing bacterium Leptospirillum ferriphilum YSK.</title>
        <authorList>
            <person name="Guo X."/>
            <person name="Yin H."/>
            <person name="Liang Y."/>
            <person name="Hu Q."/>
            <person name="Ma L."/>
            <person name="Xiao Y."/>
            <person name="Zhang X."/>
            <person name="Qiu G."/>
            <person name="Liu X."/>
        </authorList>
    </citation>
    <scope>NUCLEOTIDE SEQUENCE [LARGE SCALE GENOMIC DNA]</scope>
    <source>
        <strain evidence="2">YSK</strain>
    </source>
</reference>
<dbReference type="KEGG" id="lfp:Y981_00880"/>
<keyword evidence="2" id="KW-1185">Reference proteome</keyword>
<name>A0A059Y1N2_9BACT</name>
<organism evidence="1 2">
    <name type="scientific">Leptospirillum ferriphilum YSK</name>
    <dbReference type="NCBI Taxonomy" id="1441628"/>
    <lineage>
        <taxon>Bacteria</taxon>
        <taxon>Pseudomonadati</taxon>
        <taxon>Nitrospirota</taxon>
        <taxon>Nitrospiria</taxon>
        <taxon>Nitrospirales</taxon>
        <taxon>Nitrospiraceae</taxon>
        <taxon>Leptospirillum</taxon>
    </lineage>
</organism>
<gene>
    <name evidence="1" type="ORF">Y981_00880</name>
</gene>
<dbReference type="EMBL" id="CP007243">
    <property type="protein sequence ID" value="AIA31387.1"/>
    <property type="molecule type" value="Genomic_DNA"/>
</dbReference>
<sequence>MCPRDREFLKASLFFFRVPGRPGKFRLPPEAKQSLAWRHVPSQEGGSLAVPFPISIFVTGTDPDRSGLIPGTGRFFLLDKTQGAMSENPGPSSDCAVWSTRQEVRDILSLTEGRGM</sequence>
<dbReference type="HOGENOM" id="CLU_2093811_0_0_0"/>
<accession>A0A059Y1N2</accession>
<dbReference type="Proteomes" id="UP000027059">
    <property type="component" value="Chromosome"/>
</dbReference>
<protein>
    <submittedName>
        <fullName evidence="1">Uncharacterized protein</fullName>
    </submittedName>
</protein>
<evidence type="ECO:0000313" key="1">
    <source>
        <dbReference type="EMBL" id="AIA31387.1"/>
    </source>
</evidence>
<reference evidence="1 2" key="2">
    <citation type="journal article" date="2015" name="Biomed. Res. Int.">
        <title>Effects of Arsenite Resistance on the Growth and Functional Gene Expression of Leptospirillum ferriphilum and Acidithiobacillus thiooxidans in Pure Culture and Coculture.</title>
        <authorList>
            <person name="Jiang H."/>
            <person name="Liang Y."/>
            <person name="Yin H."/>
            <person name="Xiao Y."/>
            <person name="Guo X."/>
            <person name="Xu Y."/>
            <person name="Hu Q."/>
            <person name="Liu H."/>
            <person name="Liu X."/>
        </authorList>
    </citation>
    <scope>NUCLEOTIDE SEQUENCE [LARGE SCALE GENOMIC DNA]</scope>
    <source>
        <strain evidence="1 2">YSK</strain>
    </source>
</reference>
<dbReference type="AlphaFoldDB" id="A0A059Y1N2"/>